<comment type="caution">
    <text evidence="1">The sequence shown here is derived from an EMBL/GenBank/DDBJ whole genome shotgun (WGS) entry which is preliminary data.</text>
</comment>
<evidence type="ECO:0000313" key="1">
    <source>
        <dbReference type="EMBL" id="EXX90966.1"/>
    </source>
</evidence>
<reference evidence="1 2" key="1">
    <citation type="submission" date="2014-02" db="EMBL/GenBank/DDBJ databases">
        <title>Genome sequence of Paenibacillus darwinianus reveals adaptive mechanisms for survival in Antarctic soils.</title>
        <authorList>
            <person name="Dsouza M."/>
            <person name="Taylor M.W."/>
            <person name="Turner S.J."/>
            <person name="Aislabie J."/>
        </authorList>
    </citation>
    <scope>NUCLEOTIDE SEQUENCE [LARGE SCALE GENOMIC DNA]</scope>
    <source>
        <strain evidence="1 2">CE1</strain>
    </source>
</reference>
<gene>
    <name evidence="1" type="ORF">BG53_12485</name>
</gene>
<proteinExistence type="predicted"/>
<dbReference type="EMBL" id="JFHU01000046">
    <property type="protein sequence ID" value="EXX90966.1"/>
    <property type="molecule type" value="Genomic_DNA"/>
</dbReference>
<dbReference type="Proteomes" id="UP000053750">
    <property type="component" value="Unassembled WGS sequence"/>
</dbReference>
<accession>A0A9W5S3C4</accession>
<protein>
    <submittedName>
        <fullName evidence="1">Uncharacterized protein</fullName>
    </submittedName>
</protein>
<sequence>MRIVTKDQYEARVEAVLEVVAEVTGNAPTSPSFKDKLYAMSFQELGAFVLNVVETRSVNGIDRY</sequence>
<dbReference type="RefSeq" id="WP_036586294.1">
    <property type="nucleotide sequence ID" value="NZ_KK082215.1"/>
</dbReference>
<name>A0A9W5S3C4_9BACL</name>
<keyword evidence="2" id="KW-1185">Reference proteome</keyword>
<organism evidence="1 2">
    <name type="scientific">Paenibacillus darwinianus</name>
    <dbReference type="NCBI Taxonomy" id="1380763"/>
    <lineage>
        <taxon>Bacteria</taxon>
        <taxon>Bacillati</taxon>
        <taxon>Bacillota</taxon>
        <taxon>Bacilli</taxon>
        <taxon>Bacillales</taxon>
        <taxon>Paenibacillaceae</taxon>
        <taxon>Paenibacillus</taxon>
    </lineage>
</organism>
<dbReference type="AlphaFoldDB" id="A0A9W5S3C4"/>
<dbReference type="OrthoDB" id="2628890at2"/>
<evidence type="ECO:0000313" key="2">
    <source>
        <dbReference type="Proteomes" id="UP000053750"/>
    </source>
</evidence>